<gene>
    <name evidence="6" type="ORF">BBAD15_g8563</name>
</gene>
<feature type="transmembrane region" description="Helical" evidence="5">
    <location>
        <begin position="138"/>
        <end position="157"/>
    </location>
</feature>
<reference evidence="6 7" key="1">
    <citation type="submission" date="2012-10" db="EMBL/GenBank/DDBJ databases">
        <title>Genome sequencing and analysis of entomopathogenic fungi Beauveria bassiana D1-5.</title>
        <authorList>
            <person name="Li Q."/>
            <person name="Wang L."/>
            <person name="Zhang Z."/>
            <person name="Wang Q."/>
            <person name="Ren J."/>
            <person name="Wang M."/>
            <person name="Xu W."/>
            <person name="Wang J."/>
            <person name="Lu Y."/>
            <person name="Du Q."/>
            <person name="Sun Z."/>
        </authorList>
    </citation>
    <scope>NUCLEOTIDE SEQUENCE [LARGE SCALE GENOMIC DNA]</scope>
    <source>
        <strain evidence="6 7">D1-5</strain>
    </source>
</reference>
<dbReference type="Proteomes" id="UP000030106">
    <property type="component" value="Unassembled WGS sequence"/>
</dbReference>
<dbReference type="EMBL" id="ANFO01000867">
    <property type="protein sequence ID" value="KGQ06129.1"/>
    <property type="molecule type" value="Genomic_DNA"/>
</dbReference>
<protein>
    <submittedName>
        <fullName evidence="6">Growth hormone-inducible transmembrane protein</fullName>
    </submittedName>
</protein>
<dbReference type="STRING" id="1245745.A0A0A2VZH7"/>
<dbReference type="InterPro" id="IPR006214">
    <property type="entry name" value="Bax_inhibitor_1-related"/>
</dbReference>
<evidence type="ECO:0000256" key="1">
    <source>
        <dbReference type="ARBA" id="ARBA00004141"/>
    </source>
</evidence>
<keyword evidence="4 5" id="KW-0472">Membrane</keyword>
<name>A0A0A2VZH7_BEABA</name>
<dbReference type="HOGENOM" id="CLU_046868_1_0_1"/>
<evidence type="ECO:0000256" key="3">
    <source>
        <dbReference type="ARBA" id="ARBA00022989"/>
    </source>
</evidence>
<dbReference type="PANTHER" id="PTHR23291">
    <property type="entry name" value="BAX INHIBITOR-RELATED"/>
    <property type="match status" value="1"/>
</dbReference>
<feature type="transmembrane region" description="Helical" evidence="5">
    <location>
        <begin position="99"/>
        <end position="118"/>
    </location>
</feature>
<dbReference type="GO" id="GO:0005743">
    <property type="term" value="C:mitochondrial inner membrane"/>
    <property type="evidence" value="ECO:0007669"/>
    <property type="project" value="TreeGrafter"/>
</dbReference>
<comment type="subcellular location">
    <subcellularLocation>
        <location evidence="1">Membrane</location>
        <topology evidence="1">Multi-pass membrane protein</topology>
    </subcellularLocation>
</comment>
<feature type="transmembrane region" description="Helical" evidence="5">
    <location>
        <begin position="229"/>
        <end position="247"/>
    </location>
</feature>
<accession>A0A0A2VZH7</accession>
<dbReference type="eggNOG" id="KOG1630">
    <property type="taxonomic scope" value="Eukaryota"/>
</dbReference>
<feature type="transmembrane region" description="Helical" evidence="5">
    <location>
        <begin position="290"/>
        <end position="307"/>
    </location>
</feature>
<evidence type="ECO:0000313" key="7">
    <source>
        <dbReference type="Proteomes" id="UP000030106"/>
    </source>
</evidence>
<evidence type="ECO:0000313" key="6">
    <source>
        <dbReference type="EMBL" id="KGQ06129.1"/>
    </source>
</evidence>
<evidence type="ECO:0000256" key="4">
    <source>
        <dbReference type="ARBA" id="ARBA00023136"/>
    </source>
</evidence>
<feature type="transmembrane region" description="Helical" evidence="5">
    <location>
        <begin position="169"/>
        <end position="188"/>
    </location>
</feature>
<proteinExistence type="predicted"/>
<evidence type="ECO:0000256" key="5">
    <source>
        <dbReference type="SAM" id="Phobius"/>
    </source>
</evidence>
<dbReference type="OrthoDB" id="1277691at2759"/>
<feature type="transmembrane region" description="Helical" evidence="5">
    <location>
        <begin position="253"/>
        <end position="278"/>
    </location>
</feature>
<keyword evidence="3 5" id="KW-1133">Transmembrane helix</keyword>
<comment type="caution">
    <text evidence="6">The sequence shown here is derived from an EMBL/GenBank/DDBJ whole genome shotgun (WGS) entry which is preliminary data.</text>
</comment>
<dbReference type="AlphaFoldDB" id="A0A0A2VZH7"/>
<dbReference type="Pfam" id="PF01027">
    <property type="entry name" value="Bax1-I"/>
    <property type="match status" value="1"/>
</dbReference>
<organism evidence="6 7">
    <name type="scientific">Beauveria bassiana D1-5</name>
    <dbReference type="NCBI Taxonomy" id="1245745"/>
    <lineage>
        <taxon>Eukaryota</taxon>
        <taxon>Fungi</taxon>
        <taxon>Dikarya</taxon>
        <taxon>Ascomycota</taxon>
        <taxon>Pezizomycotina</taxon>
        <taxon>Sordariomycetes</taxon>
        <taxon>Hypocreomycetidae</taxon>
        <taxon>Hypocreales</taxon>
        <taxon>Cordycipitaceae</taxon>
        <taxon>Beauveria</taxon>
    </lineage>
</organism>
<keyword evidence="2 5" id="KW-0812">Transmembrane</keyword>
<dbReference type="PANTHER" id="PTHR23291:SF112">
    <property type="entry name" value="GROWTH HORMONE-INDUCIBLE TRANSMEMBRANE PROTEIN"/>
    <property type="match status" value="1"/>
</dbReference>
<sequence length="466" mass="49559">MSFTFSIRQGPARLAQRLPEITRSSTSILRSSATGFPARGFHQATAKKQQQAIVSRLATPTMTRNAFRQPGTRFYSQNRGQYQQAASSTTMSGSGYRKVLIGGAIFGGTLMAINVVFNRETREDGGMPVYEREYLNNTFLHTGLGVGIIALTARQMVQSGFVYRIMTTNPWVVGLGGLALSFATMIGTRSISPDNYVPKYALWTAFNATQAAFVAPMLAFLPGALLARAGLYTVAMMGSIAIVGATAKQEKYLYIGGPLLAGAAIVAASGFAPLLLPVTAVRTLAFTENIWLYGGLAVFGGFTLYDVQKVLHHARLAQAGYMKRDPVNETPLNEPTSLSPTPPKFLQLIPDAAAAVVVVVSVVRRRRQSVERLKRAQVMAGALVAGRVVVEVQLVVLLGRPPLAGGRNLGDDAALPPLGVGLGRDLARDALLLGVVEVDGGAVLRAGVGPLGVEGRGVVEAVKEFE</sequence>
<evidence type="ECO:0000256" key="2">
    <source>
        <dbReference type="ARBA" id="ARBA00022692"/>
    </source>
</evidence>